<feature type="transmembrane region" description="Helical" evidence="1">
    <location>
        <begin position="224"/>
        <end position="240"/>
    </location>
</feature>
<feature type="transmembrane region" description="Helical" evidence="1">
    <location>
        <begin position="75"/>
        <end position="93"/>
    </location>
</feature>
<evidence type="ECO:0000313" key="3">
    <source>
        <dbReference type="Proteomes" id="UP000219452"/>
    </source>
</evidence>
<feature type="transmembrane region" description="Helical" evidence="1">
    <location>
        <begin position="105"/>
        <end position="121"/>
    </location>
</feature>
<keyword evidence="1" id="KW-0812">Transmembrane</keyword>
<keyword evidence="1" id="KW-1133">Transmembrane helix</keyword>
<keyword evidence="3" id="KW-1185">Reference proteome</keyword>
<feature type="transmembrane region" description="Helical" evidence="1">
    <location>
        <begin position="200"/>
        <end position="218"/>
    </location>
</feature>
<dbReference type="AlphaFoldDB" id="A0A286FJ51"/>
<dbReference type="OrthoDB" id="930125at2"/>
<reference evidence="3" key="1">
    <citation type="submission" date="2017-09" db="EMBL/GenBank/DDBJ databases">
        <authorList>
            <person name="Varghese N."/>
            <person name="Submissions S."/>
        </authorList>
    </citation>
    <scope>NUCLEOTIDE SEQUENCE [LARGE SCALE GENOMIC DNA]</scope>
    <source>
        <strain evidence="3">DSM 29961</strain>
    </source>
</reference>
<name>A0A286FJ51_9BACT</name>
<evidence type="ECO:0000313" key="2">
    <source>
        <dbReference type="EMBL" id="SOD83238.1"/>
    </source>
</evidence>
<accession>A0A286FJ51</accession>
<organism evidence="2 3">
    <name type="scientific">Spirosoma fluviale</name>
    <dbReference type="NCBI Taxonomy" id="1597977"/>
    <lineage>
        <taxon>Bacteria</taxon>
        <taxon>Pseudomonadati</taxon>
        <taxon>Bacteroidota</taxon>
        <taxon>Cytophagia</taxon>
        <taxon>Cytophagales</taxon>
        <taxon>Cytophagaceae</taxon>
        <taxon>Spirosoma</taxon>
    </lineage>
</organism>
<evidence type="ECO:0008006" key="4">
    <source>
        <dbReference type="Google" id="ProtNLM"/>
    </source>
</evidence>
<feature type="transmembrane region" description="Helical" evidence="1">
    <location>
        <begin position="12"/>
        <end position="33"/>
    </location>
</feature>
<evidence type="ECO:0000256" key="1">
    <source>
        <dbReference type="SAM" id="Phobius"/>
    </source>
</evidence>
<dbReference type="EMBL" id="OCNH01000001">
    <property type="protein sequence ID" value="SOD83238.1"/>
    <property type="molecule type" value="Genomic_DNA"/>
</dbReference>
<dbReference type="Proteomes" id="UP000219452">
    <property type="component" value="Unassembled WGS sequence"/>
</dbReference>
<keyword evidence="1" id="KW-0472">Membrane</keyword>
<feature type="transmembrane region" description="Helical" evidence="1">
    <location>
        <begin position="358"/>
        <end position="379"/>
    </location>
</feature>
<dbReference type="RefSeq" id="WP_097125929.1">
    <property type="nucleotide sequence ID" value="NZ_OCNH01000001.1"/>
</dbReference>
<feature type="transmembrane region" description="Helical" evidence="1">
    <location>
        <begin position="252"/>
        <end position="272"/>
    </location>
</feature>
<sequence length="459" mass="52267">MNTFIRFVQTLDYMRMVVGICILLDGYPLIFFFRETLKLAPGSTAFTAVALAGGLVMMVPFTLLRRLYRPNMMMLTLGICYILLSIFYMFLFNAYPNFPDYDRDMIYFAYVLIFLFLLINIPNEIIRVFIPIVVLFTLLSNLGLIYALITDPTWAIGQRATITLNNGDEGSGNPHVFSRNAYMGVIACAIGLLRPQSNILFKLLCFFAGVLNIAVLVLTQTRSGILAFILATILFMYFHVRPTEIRSAVRSLVKPVPIFIMVVGVMGVIYFFQRNFTAYLVLYDYVSSFLERNLENVYALFGQKAQGTEYKAVLDDSAANRTVGLTFLRNLMGPKIYMLILGYGYKFQYFDVPILEAFVNQGLLGLLTFGGINGMALYYSVRNMRTNPNQLNTFLAYFYLLLIVQLFTNGRPTEISYWFPLSLMIRFMGVEHLFPAHLTNHAVNHTQDQFIVVPSAEPV</sequence>
<feature type="transmembrane region" description="Helical" evidence="1">
    <location>
        <begin position="128"/>
        <end position="149"/>
    </location>
</feature>
<protein>
    <recommendedName>
        <fullName evidence="4">O-Antigen ligase</fullName>
    </recommendedName>
</protein>
<feature type="transmembrane region" description="Helical" evidence="1">
    <location>
        <begin position="391"/>
        <end position="409"/>
    </location>
</feature>
<proteinExistence type="predicted"/>
<feature type="transmembrane region" description="Helical" evidence="1">
    <location>
        <begin position="45"/>
        <end position="63"/>
    </location>
</feature>
<gene>
    <name evidence="2" type="ORF">SAMN06269250_2409</name>
</gene>